<dbReference type="AlphaFoldDB" id="A0A0K0CXC7"/>
<evidence type="ECO:0000313" key="1">
    <source>
        <dbReference type="Proteomes" id="UP000035642"/>
    </source>
</evidence>
<dbReference type="Proteomes" id="UP000035642">
    <property type="component" value="Unassembled WGS sequence"/>
</dbReference>
<accession>A0A0K0CXC7</accession>
<evidence type="ECO:0000313" key="2">
    <source>
        <dbReference type="WBParaSite" id="ACAC_0000220701-mRNA-1"/>
    </source>
</evidence>
<reference evidence="2" key="2">
    <citation type="submission" date="2017-02" db="UniProtKB">
        <authorList>
            <consortium name="WormBaseParasite"/>
        </authorList>
    </citation>
    <scope>IDENTIFICATION</scope>
</reference>
<keyword evidence="1" id="KW-1185">Reference proteome</keyword>
<organism evidence="1 2">
    <name type="scientific">Angiostrongylus cantonensis</name>
    <name type="common">Rat lungworm</name>
    <dbReference type="NCBI Taxonomy" id="6313"/>
    <lineage>
        <taxon>Eukaryota</taxon>
        <taxon>Metazoa</taxon>
        <taxon>Ecdysozoa</taxon>
        <taxon>Nematoda</taxon>
        <taxon>Chromadorea</taxon>
        <taxon>Rhabditida</taxon>
        <taxon>Rhabditina</taxon>
        <taxon>Rhabditomorpha</taxon>
        <taxon>Strongyloidea</taxon>
        <taxon>Metastrongylidae</taxon>
        <taxon>Angiostrongylus</taxon>
    </lineage>
</organism>
<name>A0A0K0CXC7_ANGCA</name>
<protein>
    <submittedName>
        <fullName evidence="2">Uncharacterized protein</fullName>
    </submittedName>
</protein>
<dbReference type="WBParaSite" id="ACAC_0000220701-mRNA-1">
    <property type="protein sequence ID" value="ACAC_0000220701-mRNA-1"/>
    <property type="gene ID" value="ACAC_0000220701"/>
</dbReference>
<proteinExistence type="predicted"/>
<reference evidence="1" key="1">
    <citation type="submission" date="2012-09" db="EMBL/GenBank/DDBJ databases">
        <authorList>
            <person name="Martin A.A."/>
        </authorList>
    </citation>
    <scope>NUCLEOTIDE SEQUENCE</scope>
</reference>
<sequence length="130" mass="15077">MILVDKRVISKKRGGGHKILERDESNIQSVPAIVRFFRGLKYLFWRTAEQVYGTRVECRFGLLRRRFCSKNCNSNYLIGDENGDLGSFKDLSQSRIFKPKETYPAKMDLKAKSFQDASTHTDMPPVCIYF</sequence>